<evidence type="ECO:0000313" key="4">
    <source>
        <dbReference type="Proteomes" id="UP000660729"/>
    </source>
</evidence>
<dbReference type="PANTHER" id="PTHR24148:SF64">
    <property type="entry name" value="HETEROKARYON INCOMPATIBILITY DOMAIN-CONTAINING PROTEIN"/>
    <property type="match status" value="1"/>
</dbReference>
<name>A0A8H6RJM5_9PEZI</name>
<feature type="domain" description="Heterokaryon incompatibility" evidence="2">
    <location>
        <begin position="68"/>
        <end position="207"/>
    </location>
</feature>
<dbReference type="AlphaFoldDB" id="A0A8H6RJM5"/>
<comment type="caution">
    <text evidence="3">The sequence shown here is derived from an EMBL/GenBank/DDBJ whole genome shotgun (WGS) entry which is preliminary data.</text>
</comment>
<sequence length="714" mass="80321">MSASQASIKHNTSTTASSQYSRIESTQTRILAFNPGIEDRPLIAQLHVAEIEHGNRIFVPDLQKRVQYQALSYCWGATNFGHKIICDDIAISITQNLHNALSRIRHESKTFYLWVDALCINQQDSDEKSRHIGNMLTIYAEAEAVIIWLGENMLDNLPMPRAEDLEILTARQDLFTGRHDFRLHDAWFRLQSLHRAPWFQRIWVRQEFWAAKSLLVRWNDVAVDWDEFLQATVAADAYTAYRAMGRRALPSTEVPALLFEDLLAGFFRPLQEVLLSTDQGDPQDRFLQGDASRTDLRNVLNRATGCLCSNSRDHIYGLLGMSRTLLVDRDASTSREARLRVDYRLDAVQVFQDVASYMMHRDQSLNVLYLTAFFGGCIDGNRIPSWVPDWRCMTYSADWLQESQRTGLYLSTKADFQYSGSATDGVLAVQGLHLGTVEENEHSTLFEPCIPRHSAAFSTVIDSILEQVDLPFSGSAPNVFEVGSQLDWRTDLSASINDALKDLGLDVIRKQLTDAGHVEVSIPVAMIAAFRRACYSHESLNAELQDHFNQRTATGTTNGTIALKLPRACFGLIDEESMPVFLLGTSRSFPKTRNVMISPLRHNDNALRELKRHMAETQEPNGSSIASIYGHSWAVPPTTMAGDHIVAVRGGLHPIVLRPAPEYEFLTYIGPTTFSIPSDDSLSLDQVRNCYHSIDLTLQCAHEGSSLTKTIRIL</sequence>
<dbReference type="Pfam" id="PF06985">
    <property type="entry name" value="HET"/>
    <property type="match status" value="1"/>
</dbReference>
<reference evidence="3" key="1">
    <citation type="submission" date="2020-04" db="EMBL/GenBank/DDBJ databases">
        <title>Draft genome resource of the tomato pathogen Pseudocercospora fuligena.</title>
        <authorList>
            <person name="Zaccaron A."/>
        </authorList>
    </citation>
    <scope>NUCLEOTIDE SEQUENCE</scope>
    <source>
        <strain evidence="3">PF001</strain>
    </source>
</reference>
<dbReference type="EMBL" id="JABCIY010000096">
    <property type="protein sequence ID" value="KAF7193050.1"/>
    <property type="molecule type" value="Genomic_DNA"/>
</dbReference>
<evidence type="ECO:0000259" key="2">
    <source>
        <dbReference type="Pfam" id="PF06985"/>
    </source>
</evidence>
<dbReference type="PANTHER" id="PTHR24148">
    <property type="entry name" value="ANKYRIN REPEAT DOMAIN-CONTAINING PROTEIN 39 HOMOLOG-RELATED"/>
    <property type="match status" value="1"/>
</dbReference>
<feature type="region of interest" description="Disordered" evidence="1">
    <location>
        <begin position="1"/>
        <end position="21"/>
    </location>
</feature>
<proteinExistence type="predicted"/>
<dbReference type="InterPro" id="IPR010730">
    <property type="entry name" value="HET"/>
</dbReference>
<protein>
    <submittedName>
        <fullName evidence="3">Heterokaryon incompatibility protein 6, OR allele</fullName>
    </submittedName>
</protein>
<evidence type="ECO:0000313" key="3">
    <source>
        <dbReference type="EMBL" id="KAF7193050.1"/>
    </source>
</evidence>
<organism evidence="3 4">
    <name type="scientific">Pseudocercospora fuligena</name>
    <dbReference type="NCBI Taxonomy" id="685502"/>
    <lineage>
        <taxon>Eukaryota</taxon>
        <taxon>Fungi</taxon>
        <taxon>Dikarya</taxon>
        <taxon>Ascomycota</taxon>
        <taxon>Pezizomycotina</taxon>
        <taxon>Dothideomycetes</taxon>
        <taxon>Dothideomycetidae</taxon>
        <taxon>Mycosphaerellales</taxon>
        <taxon>Mycosphaerellaceae</taxon>
        <taxon>Pseudocercospora</taxon>
    </lineage>
</organism>
<gene>
    <name evidence="3" type="ORF">HII31_05611</name>
</gene>
<evidence type="ECO:0000256" key="1">
    <source>
        <dbReference type="SAM" id="MobiDB-lite"/>
    </source>
</evidence>
<dbReference type="InterPro" id="IPR052895">
    <property type="entry name" value="HetReg/Transcr_Mod"/>
</dbReference>
<accession>A0A8H6RJM5</accession>
<keyword evidence="4" id="KW-1185">Reference proteome</keyword>
<dbReference type="OrthoDB" id="3650339at2759"/>
<dbReference type="Proteomes" id="UP000660729">
    <property type="component" value="Unassembled WGS sequence"/>
</dbReference>